<feature type="region of interest" description="Disordered" evidence="1">
    <location>
        <begin position="51"/>
        <end position="160"/>
    </location>
</feature>
<gene>
    <name evidence="2" type="ORF">A1O1_07982</name>
</gene>
<dbReference type="Proteomes" id="UP000019484">
    <property type="component" value="Unassembled WGS sequence"/>
</dbReference>
<dbReference type="AlphaFoldDB" id="W9XX46"/>
<dbReference type="HOGENOM" id="CLU_633127_0_0_1"/>
<name>W9XX46_9EURO</name>
<evidence type="ECO:0000313" key="3">
    <source>
        <dbReference type="Proteomes" id="UP000019484"/>
    </source>
</evidence>
<reference evidence="2 3" key="1">
    <citation type="submission" date="2013-03" db="EMBL/GenBank/DDBJ databases">
        <title>The Genome Sequence of Capronia coronata CBS 617.96.</title>
        <authorList>
            <consortium name="The Broad Institute Genomics Platform"/>
            <person name="Cuomo C."/>
            <person name="de Hoog S."/>
            <person name="Gorbushina A."/>
            <person name="Walker B."/>
            <person name="Young S.K."/>
            <person name="Zeng Q."/>
            <person name="Gargeya S."/>
            <person name="Fitzgerald M."/>
            <person name="Haas B."/>
            <person name="Abouelleil A."/>
            <person name="Allen A.W."/>
            <person name="Alvarado L."/>
            <person name="Arachchi H.M."/>
            <person name="Berlin A.M."/>
            <person name="Chapman S.B."/>
            <person name="Gainer-Dewar J."/>
            <person name="Goldberg J."/>
            <person name="Griggs A."/>
            <person name="Gujja S."/>
            <person name="Hansen M."/>
            <person name="Howarth C."/>
            <person name="Imamovic A."/>
            <person name="Ireland A."/>
            <person name="Larimer J."/>
            <person name="McCowan C."/>
            <person name="Murphy C."/>
            <person name="Pearson M."/>
            <person name="Poon T.W."/>
            <person name="Priest M."/>
            <person name="Roberts A."/>
            <person name="Saif S."/>
            <person name="Shea T."/>
            <person name="Sisk P."/>
            <person name="Sykes S."/>
            <person name="Wortman J."/>
            <person name="Nusbaum C."/>
            <person name="Birren B."/>
        </authorList>
    </citation>
    <scope>NUCLEOTIDE SEQUENCE [LARGE SCALE GENOMIC DNA]</scope>
    <source>
        <strain evidence="2 3">CBS 617.96</strain>
    </source>
</reference>
<protein>
    <submittedName>
        <fullName evidence="2">Uncharacterized protein</fullName>
    </submittedName>
</protein>
<keyword evidence="3" id="KW-1185">Reference proteome</keyword>
<organism evidence="2 3">
    <name type="scientific">Capronia coronata CBS 617.96</name>
    <dbReference type="NCBI Taxonomy" id="1182541"/>
    <lineage>
        <taxon>Eukaryota</taxon>
        <taxon>Fungi</taxon>
        <taxon>Dikarya</taxon>
        <taxon>Ascomycota</taxon>
        <taxon>Pezizomycotina</taxon>
        <taxon>Eurotiomycetes</taxon>
        <taxon>Chaetothyriomycetidae</taxon>
        <taxon>Chaetothyriales</taxon>
        <taxon>Herpotrichiellaceae</taxon>
        <taxon>Capronia</taxon>
    </lineage>
</organism>
<sequence length="433" mass="48038">MAYNRVTIRWTDDNLLQLFDCCLYPEAYELPPDEFAPALIPLLQAGNVPVPVRSGGTETDTDPGTSTITSTGNADGPRTDIATATATANNNDGQQSADTETETGTATDNGSNGAQPDINAETNTDSGAHISSIGPQPNPDTSTNAVQPDSNSDRPPWNQTPWQHEIFRSYIRVSKGLPPTGPVHTDEEDLVNSRLITWMIGVPPSEVAWPPGGPWPMARWFEYLPNMSISSNPDPNTKDHIARVGHELASVLSRRDTSYECPLTQVIHDFLRWRYTHPDEAERYQPEWEYAGLRMRRKVADLEYRGFGGDRAARDHACISHILLNTFQTIEMDICGITETGVIVQWEELPTASAFPVSVWFMVNRTGTLYKLTMKGPFRKGRMPVARALNGTMAFQEVEQGPNILQLFTSVFDAELNRADVSGDYLPRIFLSL</sequence>
<dbReference type="EMBL" id="AMWN01000007">
    <property type="protein sequence ID" value="EXJ81915.1"/>
    <property type="molecule type" value="Genomic_DNA"/>
</dbReference>
<accession>W9XX46</accession>
<evidence type="ECO:0000256" key="1">
    <source>
        <dbReference type="SAM" id="MobiDB-lite"/>
    </source>
</evidence>
<feature type="compositionally biased region" description="Low complexity" evidence="1">
    <location>
        <begin position="82"/>
        <end position="91"/>
    </location>
</feature>
<feature type="compositionally biased region" description="Polar residues" evidence="1">
    <location>
        <begin position="133"/>
        <end position="150"/>
    </location>
</feature>
<dbReference type="RefSeq" id="XP_007727036.1">
    <property type="nucleotide sequence ID" value="XM_007728846.1"/>
</dbReference>
<evidence type="ECO:0000313" key="2">
    <source>
        <dbReference type="EMBL" id="EXJ81915.1"/>
    </source>
</evidence>
<proteinExistence type="predicted"/>
<feature type="compositionally biased region" description="Polar residues" evidence="1">
    <location>
        <begin position="56"/>
        <end position="73"/>
    </location>
</feature>
<comment type="caution">
    <text evidence="2">The sequence shown here is derived from an EMBL/GenBank/DDBJ whole genome shotgun (WGS) entry which is preliminary data.</text>
</comment>
<dbReference type="GeneID" id="19162835"/>
<dbReference type="OrthoDB" id="10665952at2759"/>